<keyword evidence="1" id="KW-0378">Hydrolase</keyword>
<feature type="coiled-coil region" evidence="3">
    <location>
        <begin position="41"/>
        <end position="76"/>
    </location>
</feature>
<dbReference type="RefSeq" id="WP_078783522.1">
    <property type="nucleotide sequence ID" value="NZ_FUYF01000002.1"/>
</dbReference>
<evidence type="ECO:0000256" key="1">
    <source>
        <dbReference type="ARBA" id="ARBA00022801"/>
    </source>
</evidence>
<name>A0A1T4WF88_9FIRM</name>
<evidence type="ECO:0000313" key="5">
    <source>
        <dbReference type="EMBL" id="SKA75973.1"/>
    </source>
</evidence>
<dbReference type="GO" id="GO:0016787">
    <property type="term" value="F:hydrolase activity"/>
    <property type="evidence" value="ECO:0007669"/>
    <property type="project" value="UniProtKB-KW"/>
</dbReference>
<evidence type="ECO:0000256" key="4">
    <source>
        <dbReference type="SAM" id="Phobius"/>
    </source>
</evidence>
<proteinExistence type="predicted"/>
<keyword evidence="3" id="KW-0175">Coiled coil</keyword>
<dbReference type="SUPFAM" id="SSF63817">
    <property type="entry name" value="Sortase"/>
    <property type="match status" value="1"/>
</dbReference>
<dbReference type="OrthoDB" id="1648028at2"/>
<feature type="active site" description="Acyl-thioester intermediate" evidence="2">
    <location>
        <position position="210"/>
    </location>
</feature>
<evidence type="ECO:0000313" key="6">
    <source>
        <dbReference type="Proteomes" id="UP000190286"/>
    </source>
</evidence>
<dbReference type="EMBL" id="FUYF01000002">
    <property type="protein sequence ID" value="SKA75973.1"/>
    <property type="molecule type" value="Genomic_DNA"/>
</dbReference>
<reference evidence="5 6" key="1">
    <citation type="submission" date="2017-02" db="EMBL/GenBank/DDBJ databases">
        <authorList>
            <person name="Peterson S.W."/>
        </authorList>
    </citation>
    <scope>NUCLEOTIDE SEQUENCE [LARGE SCALE GENOMIC DNA]</scope>
    <source>
        <strain evidence="5 6">ATCC 27749</strain>
    </source>
</reference>
<dbReference type="GeneID" id="93337001"/>
<dbReference type="InterPro" id="IPR023365">
    <property type="entry name" value="Sortase_dom-sf"/>
</dbReference>
<gene>
    <name evidence="5" type="ORF">SAMN02745178_00509</name>
</gene>
<feature type="transmembrane region" description="Helical" evidence="4">
    <location>
        <begin position="259"/>
        <end position="282"/>
    </location>
</feature>
<keyword evidence="4" id="KW-0812">Transmembrane</keyword>
<feature type="transmembrane region" description="Helical" evidence="4">
    <location>
        <begin position="7"/>
        <end position="28"/>
    </location>
</feature>
<accession>A0A1T4WF88</accession>
<dbReference type="Gene3D" id="2.40.260.10">
    <property type="entry name" value="Sortase"/>
    <property type="match status" value="1"/>
</dbReference>
<evidence type="ECO:0000256" key="2">
    <source>
        <dbReference type="PIRSR" id="PIRSR605754-1"/>
    </source>
</evidence>
<feature type="active site" description="Proton donor/acceptor" evidence="2">
    <location>
        <position position="148"/>
    </location>
</feature>
<sequence length="292" mass="31794">METTVKLKLGFAALMIVSGIGVAMYPVVSNAVAQRHASSVIESYNDNVQSMDAEKIDAAKEAARRYNQQLNNAIDRDAAGEGADIGTSYVDMLDVGESLGYITIPKIDVNLPIYEGTSDDVLVKGVGHLEGSSYPLGGAGTHSVLTGHRGLAEAVLFTDLDKLGEGDRFYLHIMDEVLAYQVDQVKVVEPENTEDLEIIPGGDYCTLVTCTPYAINTHRMLVRGARVPYNGEDEQPDTPQTVQYQQLNTGNVVKRIVDAWPWISVTGSVVIGGEALLLLLLLHRCKKREEED</sequence>
<dbReference type="CDD" id="cd05827">
    <property type="entry name" value="Sortase_C"/>
    <property type="match status" value="1"/>
</dbReference>
<keyword evidence="4" id="KW-0472">Membrane</keyword>
<dbReference type="InterPro" id="IPR005754">
    <property type="entry name" value="Sortase"/>
</dbReference>
<dbReference type="NCBIfam" id="NF033745">
    <property type="entry name" value="class_C_sortase"/>
    <property type="match status" value="1"/>
</dbReference>
<keyword evidence="6" id="KW-1185">Reference proteome</keyword>
<evidence type="ECO:0000256" key="3">
    <source>
        <dbReference type="SAM" id="Coils"/>
    </source>
</evidence>
<dbReference type="AlphaFoldDB" id="A0A1T4WF88"/>
<dbReference type="NCBIfam" id="TIGR01076">
    <property type="entry name" value="sortase_fam"/>
    <property type="match status" value="1"/>
</dbReference>
<dbReference type="STRING" id="745368.SAMN02745178_00509"/>
<keyword evidence="4" id="KW-1133">Transmembrane helix</keyword>
<dbReference type="Proteomes" id="UP000190286">
    <property type="component" value="Unassembled WGS sequence"/>
</dbReference>
<organism evidence="5 6">
    <name type="scientific">Gemmiger formicilis</name>
    <dbReference type="NCBI Taxonomy" id="745368"/>
    <lineage>
        <taxon>Bacteria</taxon>
        <taxon>Bacillati</taxon>
        <taxon>Bacillota</taxon>
        <taxon>Clostridia</taxon>
        <taxon>Eubacteriales</taxon>
        <taxon>Gemmiger</taxon>
    </lineage>
</organism>
<protein>
    <submittedName>
        <fullName evidence="5">Sortase A</fullName>
    </submittedName>
</protein>
<dbReference type="Pfam" id="PF04203">
    <property type="entry name" value="Sortase"/>
    <property type="match status" value="1"/>
</dbReference>
<dbReference type="InterPro" id="IPR042002">
    <property type="entry name" value="Sortase_C"/>
</dbReference>